<evidence type="ECO:0000313" key="2">
    <source>
        <dbReference type="EMBL" id="MPC75828.1"/>
    </source>
</evidence>
<dbReference type="AlphaFoldDB" id="A0A5B7I4J1"/>
<feature type="compositionally biased region" description="Polar residues" evidence="1">
    <location>
        <begin position="163"/>
        <end position="178"/>
    </location>
</feature>
<protein>
    <submittedName>
        <fullName evidence="2">Uncharacterized protein</fullName>
    </submittedName>
</protein>
<sequence length="201" mass="21317">MRCVFYWGVICTLKAKIFCYHREKQHTGRREAVQPCLDQTSSGRVVVLSRVVDYEVRLHSINTSLGSTSSICMGTSQGGNACRGTLRYTSRTGSFSGACDLSRVATSVGTTMLSSAHLSDITAVGQHSLTVAGVGGGVSVIGIGDIRNMGSLGMTGVAGQTMTSMLPSSSTRQPQQTMPGARDPSRTHSPQILSGLWDTRL</sequence>
<keyword evidence="3" id="KW-1185">Reference proteome</keyword>
<evidence type="ECO:0000256" key="1">
    <source>
        <dbReference type="SAM" id="MobiDB-lite"/>
    </source>
</evidence>
<dbReference type="Proteomes" id="UP000324222">
    <property type="component" value="Unassembled WGS sequence"/>
</dbReference>
<evidence type="ECO:0000313" key="3">
    <source>
        <dbReference type="Proteomes" id="UP000324222"/>
    </source>
</evidence>
<feature type="region of interest" description="Disordered" evidence="1">
    <location>
        <begin position="163"/>
        <end position="201"/>
    </location>
</feature>
<accession>A0A5B7I4J1</accession>
<dbReference type="EMBL" id="VSRR010041957">
    <property type="protein sequence ID" value="MPC75828.1"/>
    <property type="molecule type" value="Genomic_DNA"/>
</dbReference>
<proteinExistence type="predicted"/>
<comment type="caution">
    <text evidence="2">The sequence shown here is derived from an EMBL/GenBank/DDBJ whole genome shotgun (WGS) entry which is preliminary data.</text>
</comment>
<gene>
    <name evidence="2" type="ORF">E2C01_070226</name>
</gene>
<reference evidence="2 3" key="1">
    <citation type="submission" date="2019-05" db="EMBL/GenBank/DDBJ databases">
        <title>Another draft genome of Portunus trituberculatus and its Hox gene families provides insights of decapod evolution.</title>
        <authorList>
            <person name="Jeong J.-H."/>
            <person name="Song I."/>
            <person name="Kim S."/>
            <person name="Choi T."/>
            <person name="Kim D."/>
            <person name="Ryu S."/>
            <person name="Kim W."/>
        </authorList>
    </citation>
    <scope>NUCLEOTIDE SEQUENCE [LARGE SCALE GENOMIC DNA]</scope>
    <source>
        <tissue evidence="2">Muscle</tissue>
    </source>
</reference>
<organism evidence="2 3">
    <name type="scientific">Portunus trituberculatus</name>
    <name type="common">Swimming crab</name>
    <name type="synonym">Neptunus trituberculatus</name>
    <dbReference type="NCBI Taxonomy" id="210409"/>
    <lineage>
        <taxon>Eukaryota</taxon>
        <taxon>Metazoa</taxon>
        <taxon>Ecdysozoa</taxon>
        <taxon>Arthropoda</taxon>
        <taxon>Crustacea</taxon>
        <taxon>Multicrustacea</taxon>
        <taxon>Malacostraca</taxon>
        <taxon>Eumalacostraca</taxon>
        <taxon>Eucarida</taxon>
        <taxon>Decapoda</taxon>
        <taxon>Pleocyemata</taxon>
        <taxon>Brachyura</taxon>
        <taxon>Eubrachyura</taxon>
        <taxon>Portunoidea</taxon>
        <taxon>Portunidae</taxon>
        <taxon>Portuninae</taxon>
        <taxon>Portunus</taxon>
    </lineage>
</organism>
<name>A0A5B7I4J1_PORTR</name>